<name>A0AAP2W688_9EURY</name>
<feature type="domain" description="Histidine kinase" evidence="6">
    <location>
        <begin position="273"/>
        <end position="489"/>
    </location>
</feature>
<evidence type="ECO:0000256" key="3">
    <source>
        <dbReference type="ARBA" id="ARBA00022679"/>
    </source>
</evidence>
<accession>A0AAP2W688</accession>
<protein>
    <recommendedName>
        <fullName evidence="2">histidine kinase</fullName>
        <ecNumber evidence="2">2.7.13.3</ecNumber>
    </recommendedName>
</protein>
<keyword evidence="4" id="KW-0418">Kinase</keyword>
<dbReference type="Gene3D" id="3.30.450.20">
    <property type="entry name" value="PAS domain"/>
    <property type="match status" value="2"/>
</dbReference>
<evidence type="ECO:0000259" key="6">
    <source>
        <dbReference type="PROSITE" id="PS50109"/>
    </source>
</evidence>
<dbReference type="PROSITE" id="PS50109">
    <property type="entry name" value="HIS_KIN"/>
    <property type="match status" value="1"/>
</dbReference>
<dbReference type="EC" id="2.7.13.3" evidence="2"/>
<reference evidence="7 8" key="1">
    <citation type="submission" date="2017-11" db="EMBL/GenBank/DDBJ databases">
        <title>Isolation and Characterization of Family Methanocellaceae Species from Potential Methane Hydrate Area Offshore Southwestern Taiwan.</title>
        <authorList>
            <person name="Zhang W.-L."/>
            <person name="Chen W.-C."/>
            <person name="Lai M.-C."/>
            <person name="Chen S.-C."/>
        </authorList>
    </citation>
    <scope>NUCLEOTIDE SEQUENCE [LARGE SCALE GENOMIC DNA]</scope>
    <source>
        <strain evidence="7 8">CWC-04</strain>
    </source>
</reference>
<keyword evidence="3" id="KW-0808">Transferase</keyword>
<dbReference type="Gene3D" id="3.30.565.10">
    <property type="entry name" value="Histidine kinase-like ATPase, C-terminal domain"/>
    <property type="match status" value="1"/>
</dbReference>
<dbReference type="SMART" id="SM00091">
    <property type="entry name" value="PAS"/>
    <property type="match status" value="2"/>
</dbReference>
<dbReference type="PRINTS" id="PR00344">
    <property type="entry name" value="BCTRLSENSOR"/>
</dbReference>
<evidence type="ECO:0000256" key="1">
    <source>
        <dbReference type="ARBA" id="ARBA00000085"/>
    </source>
</evidence>
<dbReference type="AlphaFoldDB" id="A0AAP2W688"/>
<dbReference type="InterPro" id="IPR000014">
    <property type="entry name" value="PAS"/>
</dbReference>
<evidence type="ECO:0000256" key="4">
    <source>
        <dbReference type="ARBA" id="ARBA00022777"/>
    </source>
</evidence>
<dbReference type="Proteomes" id="UP001320159">
    <property type="component" value="Unassembled WGS sequence"/>
</dbReference>
<dbReference type="InterPro" id="IPR005467">
    <property type="entry name" value="His_kinase_dom"/>
</dbReference>
<dbReference type="SUPFAM" id="SSF55785">
    <property type="entry name" value="PYP-like sensor domain (PAS domain)"/>
    <property type="match status" value="1"/>
</dbReference>
<dbReference type="Pfam" id="PF02518">
    <property type="entry name" value="HATPase_c"/>
    <property type="match status" value="1"/>
</dbReference>
<keyword evidence="8" id="KW-1185">Reference proteome</keyword>
<dbReference type="PANTHER" id="PTHR43711:SF26">
    <property type="entry name" value="SENSOR HISTIDINE KINASE RCSC"/>
    <property type="match status" value="1"/>
</dbReference>
<dbReference type="GO" id="GO:0004673">
    <property type="term" value="F:protein histidine kinase activity"/>
    <property type="evidence" value="ECO:0007669"/>
    <property type="project" value="UniProtKB-EC"/>
</dbReference>
<keyword evidence="5" id="KW-0902">Two-component regulatory system</keyword>
<dbReference type="Gene3D" id="1.10.287.130">
    <property type="match status" value="1"/>
</dbReference>
<evidence type="ECO:0000256" key="2">
    <source>
        <dbReference type="ARBA" id="ARBA00012438"/>
    </source>
</evidence>
<dbReference type="SUPFAM" id="SSF55874">
    <property type="entry name" value="ATPase domain of HSP90 chaperone/DNA topoisomerase II/histidine kinase"/>
    <property type="match status" value="1"/>
</dbReference>
<dbReference type="InterPro" id="IPR003594">
    <property type="entry name" value="HATPase_dom"/>
</dbReference>
<sequence length="489" mass="54625">MTDLMTLDLKGFKDLFENLPEAVIVIGADKKTVRLFNRAAGKYFADQGRSITGKDVYSLLGESSKKRVVTLIEEAVPGTAAGPVSLEVMHGGETLFMDCMGVQAILGGENCFILTMHPVTQEKAVSGAGKFYTRVMFENIFNDMPAGILLLDDRLNVKKFNDYAARIFSTYLGSDLSSMTGSDISSVISDEKILSKVREAHSDKKVIKVYGYKLPGRLTHSNDINIDLVASPVIGMGGNLAGINIFILDVSDREEQLEEIKRSKTEAEFYVDLMSHDIRNFNQISMGYIELLTLSTNFNETEMHYLEKAQKGVMGSNKLIENIKKIRKIREEAHRNIVRMELEEVIKKDIKDLKKAFPEETIVVNTSIGPEEHYVMANEFIHDVFMHLLENAVKYDPHSEKMIDLGISEVVEDGNEFWEVRVADHGTGIPDEKKPILFDRMTKTTRGSGVGLSIVSVIVDKYGGYISVDNRVPGDVKKGTVFYVKLPKA</sequence>
<evidence type="ECO:0000313" key="8">
    <source>
        <dbReference type="Proteomes" id="UP001320159"/>
    </source>
</evidence>
<dbReference type="SMART" id="SM00387">
    <property type="entry name" value="HATPase_c"/>
    <property type="match status" value="1"/>
</dbReference>
<dbReference type="RefSeq" id="WP_230740571.1">
    <property type="nucleotide sequence ID" value="NZ_PGCK01000002.1"/>
</dbReference>
<dbReference type="InterPro" id="IPR035965">
    <property type="entry name" value="PAS-like_dom_sf"/>
</dbReference>
<dbReference type="Pfam" id="PF13188">
    <property type="entry name" value="PAS_8"/>
    <property type="match status" value="2"/>
</dbReference>
<organism evidence="7 8">
    <name type="scientific">Methanooceanicella nereidis</name>
    <dbReference type="NCBI Taxonomy" id="2052831"/>
    <lineage>
        <taxon>Archaea</taxon>
        <taxon>Methanobacteriati</taxon>
        <taxon>Methanobacteriota</taxon>
        <taxon>Stenosarchaea group</taxon>
        <taxon>Methanomicrobia</taxon>
        <taxon>Methanocellales</taxon>
        <taxon>Methanocellaceae</taxon>
        <taxon>Methanooceanicella</taxon>
    </lineage>
</organism>
<comment type="catalytic activity">
    <reaction evidence="1">
        <text>ATP + protein L-histidine = ADP + protein N-phospho-L-histidine.</text>
        <dbReference type="EC" id="2.7.13.3"/>
    </reaction>
</comment>
<gene>
    <name evidence="7" type="ORF">CUJ83_03270</name>
</gene>
<dbReference type="PANTHER" id="PTHR43711">
    <property type="entry name" value="TWO-COMPONENT HISTIDINE KINASE"/>
    <property type="match status" value="1"/>
</dbReference>
<evidence type="ECO:0000256" key="5">
    <source>
        <dbReference type="ARBA" id="ARBA00023012"/>
    </source>
</evidence>
<dbReference type="InterPro" id="IPR004358">
    <property type="entry name" value="Sig_transdc_His_kin-like_C"/>
</dbReference>
<evidence type="ECO:0000313" key="7">
    <source>
        <dbReference type="EMBL" id="MCD1294014.1"/>
    </source>
</evidence>
<dbReference type="InterPro" id="IPR036890">
    <property type="entry name" value="HATPase_C_sf"/>
</dbReference>
<comment type="caution">
    <text evidence="7">The sequence shown here is derived from an EMBL/GenBank/DDBJ whole genome shotgun (WGS) entry which is preliminary data.</text>
</comment>
<dbReference type="InterPro" id="IPR050736">
    <property type="entry name" value="Sensor_HK_Regulatory"/>
</dbReference>
<proteinExistence type="predicted"/>
<dbReference type="EMBL" id="PGCK01000002">
    <property type="protein sequence ID" value="MCD1294014.1"/>
    <property type="molecule type" value="Genomic_DNA"/>
</dbReference>
<dbReference type="GO" id="GO:0000160">
    <property type="term" value="P:phosphorelay signal transduction system"/>
    <property type="evidence" value="ECO:0007669"/>
    <property type="project" value="UniProtKB-KW"/>
</dbReference>